<feature type="domain" description="NADH:quinone oxidoreductase/Mrp antiporter transmembrane" evidence="9">
    <location>
        <begin position="137"/>
        <end position="435"/>
    </location>
</feature>
<evidence type="ECO:0000256" key="8">
    <source>
        <dbReference type="SAM" id="Phobius"/>
    </source>
</evidence>
<dbReference type="PRINTS" id="PR01434">
    <property type="entry name" value="NADHDHGNASE5"/>
</dbReference>
<feature type="transmembrane region" description="Helical" evidence="8">
    <location>
        <begin position="245"/>
        <end position="268"/>
    </location>
</feature>
<feature type="transmembrane region" description="Helical" evidence="8">
    <location>
        <begin position="119"/>
        <end position="136"/>
    </location>
</feature>
<evidence type="ECO:0000256" key="2">
    <source>
        <dbReference type="ARBA" id="ARBA00005346"/>
    </source>
</evidence>
<keyword evidence="4 7" id="KW-0812">Transmembrane</keyword>
<dbReference type="NCBIfam" id="NF009309">
    <property type="entry name" value="PRK12666.1"/>
    <property type="match status" value="1"/>
</dbReference>
<feature type="transmembrane region" description="Helical" evidence="8">
    <location>
        <begin position="214"/>
        <end position="233"/>
    </location>
</feature>
<evidence type="ECO:0000256" key="5">
    <source>
        <dbReference type="ARBA" id="ARBA00022989"/>
    </source>
</evidence>
<feature type="transmembrane region" description="Helical" evidence="8">
    <location>
        <begin position="172"/>
        <end position="194"/>
    </location>
</feature>
<evidence type="ECO:0000256" key="3">
    <source>
        <dbReference type="ARBA" id="ARBA00022475"/>
    </source>
</evidence>
<evidence type="ECO:0000313" key="11">
    <source>
        <dbReference type="Proteomes" id="UP000811255"/>
    </source>
</evidence>
<feature type="transmembrane region" description="Helical" evidence="8">
    <location>
        <begin position="485"/>
        <end position="503"/>
    </location>
</feature>
<comment type="similarity">
    <text evidence="2">Belongs to the CPA3 antiporters (TC 2.A.63) subunit D family.</text>
</comment>
<organism evidence="10 11">
    <name type="scientific">Croceibacterium selenioxidans</name>
    <dbReference type="NCBI Taxonomy" id="2838833"/>
    <lineage>
        <taxon>Bacteria</taxon>
        <taxon>Pseudomonadati</taxon>
        <taxon>Pseudomonadota</taxon>
        <taxon>Alphaproteobacteria</taxon>
        <taxon>Sphingomonadales</taxon>
        <taxon>Erythrobacteraceae</taxon>
        <taxon>Croceibacterium</taxon>
    </lineage>
</organism>
<reference evidence="10 11" key="1">
    <citation type="submission" date="2021-05" db="EMBL/GenBank/DDBJ databases">
        <title>Croceibacterium sp. LX-88 genome sequence.</title>
        <authorList>
            <person name="Luo X."/>
        </authorList>
    </citation>
    <scope>NUCLEOTIDE SEQUENCE [LARGE SCALE GENOMIC DNA]</scope>
    <source>
        <strain evidence="10 11">LX-88</strain>
    </source>
</reference>
<dbReference type="EMBL" id="JAHFVK010000001">
    <property type="protein sequence ID" value="MBT2134472.1"/>
    <property type="molecule type" value="Genomic_DNA"/>
</dbReference>
<feature type="transmembrane region" description="Helical" evidence="8">
    <location>
        <begin position="142"/>
        <end position="160"/>
    </location>
</feature>
<protein>
    <submittedName>
        <fullName evidence="10">Monovalent cation/H+ antiporter subunit D</fullName>
    </submittedName>
</protein>
<feature type="transmembrane region" description="Helical" evidence="8">
    <location>
        <begin position="38"/>
        <end position="58"/>
    </location>
</feature>
<dbReference type="Proteomes" id="UP000811255">
    <property type="component" value="Unassembled WGS sequence"/>
</dbReference>
<dbReference type="PANTHER" id="PTHR42703">
    <property type="entry name" value="NADH DEHYDROGENASE"/>
    <property type="match status" value="1"/>
</dbReference>
<proteinExistence type="inferred from homology"/>
<feature type="transmembrane region" description="Helical" evidence="8">
    <location>
        <begin position="394"/>
        <end position="414"/>
    </location>
</feature>
<name>A0ABS5W5V3_9SPHN</name>
<comment type="subcellular location">
    <subcellularLocation>
        <location evidence="1">Cell membrane</location>
        <topology evidence="1">Multi-pass membrane protein</topology>
    </subcellularLocation>
    <subcellularLocation>
        <location evidence="7">Membrane</location>
        <topology evidence="7">Multi-pass membrane protein</topology>
    </subcellularLocation>
</comment>
<feature type="transmembrane region" description="Helical" evidence="8">
    <location>
        <begin position="444"/>
        <end position="465"/>
    </location>
</feature>
<dbReference type="InterPro" id="IPR001750">
    <property type="entry name" value="ND/Mrp_TM"/>
</dbReference>
<dbReference type="InterPro" id="IPR050586">
    <property type="entry name" value="CPA3_Na-H_Antiporter_D"/>
</dbReference>
<dbReference type="RefSeq" id="WP_214535848.1">
    <property type="nucleotide sequence ID" value="NZ_JAHFVK010000001.1"/>
</dbReference>
<dbReference type="Pfam" id="PF00361">
    <property type="entry name" value="Proton_antipo_M"/>
    <property type="match status" value="1"/>
</dbReference>
<gene>
    <name evidence="10" type="ORF">KK137_09020</name>
</gene>
<feature type="transmembrane region" description="Helical" evidence="8">
    <location>
        <begin position="78"/>
        <end position="107"/>
    </location>
</feature>
<feature type="transmembrane region" description="Helical" evidence="8">
    <location>
        <begin position="6"/>
        <end position="26"/>
    </location>
</feature>
<evidence type="ECO:0000256" key="7">
    <source>
        <dbReference type="RuleBase" id="RU000320"/>
    </source>
</evidence>
<sequence>MSAGWTDHLIVAPIVLPLAAAALTLFLDERQRRLKASVALLTVLALLFVSTLLLQGAASSGFAGEPATTAYHLGNWPAPFGIVLVIDWLSALMLVLTSGLGLTTLVYSLAYWDRAGPRFHTLFLLQLMGLNGAFLTGDLFNLFVFFEVLLAASYGLLLHGSGVQRVQAGLHYVSINVATSLLFLIGVALIYGVTGTLNMADLAIRIPAVAGSDLPLLQSGMAILGTAFLLKAGMWPLGLWLPRSYAAAAPPVAALFAILSKVGVYAVLRVYLLLGGEGGWAANFGDEWLLYGGMATIAFGTVGILASRTLMRVAGYSVIISSGTLLAAIGAGQGAVLGGVLFYLVSSTVGICAFYLLIELIERNEADAALKVEPVFEDEYTGSLETGEEDETGVVIPATLAILGGGFVFCVLVISGLPPLSGFVAKFAIIHGLLGLRSEIDWPVWALISLIILSGLATIIATTRAGIDLIWTPSEQPQPLHLAEAVPVGVLLAACLGLAIFAGPTMRYMERTGQSLGDRQGYVQKVLIEGPADKHARSR</sequence>
<comment type="caution">
    <text evidence="10">The sequence shown here is derived from an EMBL/GenBank/DDBJ whole genome shotgun (WGS) entry which is preliminary data.</text>
</comment>
<evidence type="ECO:0000256" key="6">
    <source>
        <dbReference type="ARBA" id="ARBA00023136"/>
    </source>
</evidence>
<keyword evidence="6 8" id="KW-0472">Membrane</keyword>
<evidence type="ECO:0000256" key="1">
    <source>
        <dbReference type="ARBA" id="ARBA00004651"/>
    </source>
</evidence>
<feature type="transmembrane region" description="Helical" evidence="8">
    <location>
        <begin position="313"/>
        <end position="334"/>
    </location>
</feature>
<accession>A0ABS5W5V3</accession>
<feature type="transmembrane region" description="Helical" evidence="8">
    <location>
        <begin position="340"/>
        <end position="358"/>
    </location>
</feature>
<keyword evidence="11" id="KW-1185">Reference proteome</keyword>
<feature type="transmembrane region" description="Helical" evidence="8">
    <location>
        <begin position="420"/>
        <end position="437"/>
    </location>
</feature>
<dbReference type="PANTHER" id="PTHR42703:SF1">
    <property type="entry name" value="NA(+)_H(+) ANTIPORTER SUBUNIT D1"/>
    <property type="match status" value="1"/>
</dbReference>
<evidence type="ECO:0000256" key="4">
    <source>
        <dbReference type="ARBA" id="ARBA00022692"/>
    </source>
</evidence>
<keyword evidence="5 8" id="KW-1133">Transmembrane helix</keyword>
<evidence type="ECO:0000259" key="9">
    <source>
        <dbReference type="Pfam" id="PF00361"/>
    </source>
</evidence>
<evidence type="ECO:0000313" key="10">
    <source>
        <dbReference type="EMBL" id="MBT2134472.1"/>
    </source>
</evidence>
<feature type="transmembrane region" description="Helical" evidence="8">
    <location>
        <begin position="288"/>
        <end position="306"/>
    </location>
</feature>
<keyword evidence="3" id="KW-1003">Cell membrane</keyword>